<dbReference type="InterPro" id="IPR050176">
    <property type="entry name" value="LTTR"/>
</dbReference>
<dbReference type="AlphaFoldDB" id="A0A1M7E1K7"/>
<dbReference type="EMBL" id="FRBN01000066">
    <property type="protein sequence ID" value="SHL85586.1"/>
    <property type="molecule type" value="Genomic_DNA"/>
</dbReference>
<name>A0A1M7E1K7_9RHOB</name>
<gene>
    <name evidence="6" type="ORF">SAMN05444414_1662</name>
</gene>
<organism evidence="6 7">
    <name type="scientific">Roseovarius marisflavi</name>
    <dbReference type="NCBI Taxonomy" id="1054996"/>
    <lineage>
        <taxon>Bacteria</taxon>
        <taxon>Pseudomonadati</taxon>
        <taxon>Pseudomonadota</taxon>
        <taxon>Alphaproteobacteria</taxon>
        <taxon>Rhodobacterales</taxon>
        <taxon>Roseobacteraceae</taxon>
        <taxon>Roseovarius</taxon>
    </lineage>
</organism>
<evidence type="ECO:0000256" key="4">
    <source>
        <dbReference type="ARBA" id="ARBA00023163"/>
    </source>
</evidence>
<dbReference type="InterPro" id="IPR036388">
    <property type="entry name" value="WH-like_DNA-bd_sf"/>
</dbReference>
<proteinExistence type="inferred from homology"/>
<dbReference type="PANTHER" id="PTHR30579">
    <property type="entry name" value="TRANSCRIPTIONAL REGULATOR"/>
    <property type="match status" value="1"/>
</dbReference>
<comment type="similarity">
    <text evidence="1">Belongs to the LysR transcriptional regulatory family.</text>
</comment>
<dbReference type="InterPro" id="IPR000847">
    <property type="entry name" value="LysR_HTH_N"/>
</dbReference>
<dbReference type="Pfam" id="PF03466">
    <property type="entry name" value="LysR_substrate"/>
    <property type="match status" value="1"/>
</dbReference>
<dbReference type="InterPro" id="IPR005119">
    <property type="entry name" value="LysR_subst-bd"/>
</dbReference>
<evidence type="ECO:0000259" key="5">
    <source>
        <dbReference type="PROSITE" id="PS50931"/>
    </source>
</evidence>
<dbReference type="InterPro" id="IPR036390">
    <property type="entry name" value="WH_DNA-bd_sf"/>
</dbReference>
<dbReference type="SUPFAM" id="SSF46785">
    <property type="entry name" value="Winged helix' DNA-binding domain"/>
    <property type="match status" value="1"/>
</dbReference>
<dbReference type="PROSITE" id="PS50931">
    <property type="entry name" value="HTH_LYSR"/>
    <property type="match status" value="1"/>
</dbReference>
<dbReference type="GO" id="GO:0003677">
    <property type="term" value="F:DNA binding"/>
    <property type="evidence" value="ECO:0007669"/>
    <property type="project" value="UniProtKB-KW"/>
</dbReference>
<keyword evidence="7" id="KW-1185">Reference proteome</keyword>
<reference evidence="7" key="1">
    <citation type="submission" date="2016-11" db="EMBL/GenBank/DDBJ databases">
        <authorList>
            <person name="Varghese N."/>
            <person name="Submissions S."/>
        </authorList>
    </citation>
    <scope>NUCLEOTIDE SEQUENCE [LARGE SCALE GENOMIC DNA]</scope>
    <source>
        <strain evidence="7">DSM 29327</strain>
    </source>
</reference>
<dbReference type="STRING" id="1054996.SAMN05444414_1662"/>
<protein>
    <submittedName>
        <fullName evidence="6">DNA-binding transcriptional regulator, LysR family</fullName>
    </submittedName>
</protein>
<keyword evidence="3 6" id="KW-0238">DNA-binding</keyword>
<dbReference type="Proteomes" id="UP000184191">
    <property type="component" value="Unassembled WGS sequence"/>
</dbReference>
<accession>A0A1M7E1K7</accession>
<keyword evidence="4" id="KW-0804">Transcription</keyword>
<dbReference type="Gene3D" id="1.10.10.10">
    <property type="entry name" value="Winged helix-like DNA-binding domain superfamily/Winged helix DNA-binding domain"/>
    <property type="match status" value="1"/>
</dbReference>
<dbReference type="Pfam" id="PF00126">
    <property type="entry name" value="HTH_1"/>
    <property type="match status" value="1"/>
</dbReference>
<evidence type="ECO:0000313" key="6">
    <source>
        <dbReference type="EMBL" id="SHL85586.1"/>
    </source>
</evidence>
<evidence type="ECO:0000256" key="2">
    <source>
        <dbReference type="ARBA" id="ARBA00023015"/>
    </source>
</evidence>
<dbReference type="RefSeq" id="WP_084732984.1">
    <property type="nucleotide sequence ID" value="NZ_FRBN01000066.1"/>
</dbReference>
<evidence type="ECO:0000256" key="3">
    <source>
        <dbReference type="ARBA" id="ARBA00023125"/>
    </source>
</evidence>
<evidence type="ECO:0000256" key="1">
    <source>
        <dbReference type="ARBA" id="ARBA00009437"/>
    </source>
</evidence>
<dbReference type="GO" id="GO:0003700">
    <property type="term" value="F:DNA-binding transcription factor activity"/>
    <property type="evidence" value="ECO:0007669"/>
    <property type="project" value="InterPro"/>
</dbReference>
<evidence type="ECO:0000313" key="7">
    <source>
        <dbReference type="Proteomes" id="UP000184191"/>
    </source>
</evidence>
<dbReference type="SUPFAM" id="SSF53850">
    <property type="entry name" value="Periplasmic binding protein-like II"/>
    <property type="match status" value="1"/>
</dbReference>
<dbReference type="PANTHER" id="PTHR30579:SF7">
    <property type="entry name" value="HTH-TYPE TRANSCRIPTIONAL REGULATOR LRHA-RELATED"/>
    <property type="match status" value="1"/>
</dbReference>
<feature type="domain" description="HTH lysR-type" evidence="5">
    <location>
        <begin position="19"/>
        <end position="76"/>
    </location>
</feature>
<sequence>MNEISSPLLPNDAEPMRTISLDMARTFAAICDTGSFRLAANRVNRSPSAVSLQVAKLEELLNCELLHRDARKVTLTQAGEQFLGYARRLLSLNDETLSKFRGSTLSGHLRLAAPHDLGISTVPALLKRFAVTHPNICVEVRLDACDAAQDLFGSGNAQVVFFSEQNSRIRAARKLYTEELCWLQATDGAAVQNTPLPIAVSEKGCSWRDAALAALDQAAIPYRVAYSSDTSAGQLAAVRADLAIAALPKAIAKNDVSLVSSELGLPSIGNVTTFMAHDDSKNAVAFAAHVEAHLAESPYR</sequence>
<dbReference type="Gene3D" id="3.40.190.10">
    <property type="entry name" value="Periplasmic binding protein-like II"/>
    <property type="match status" value="2"/>
</dbReference>
<dbReference type="FunFam" id="1.10.10.10:FF:000001">
    <property type="entry name" value="LysR family transcriptional regulator"/>
    <property type="match status" value="1"/>
</dbReference>
<keyword evidence="2" id="KW-0805">Transcription regulation</keyword>
<dbReference type="OrthoDB" id="8097684at2"/>